<protein>
    <submittedName>
        <fullName evidence="1">Uncharacterized protein</fullName>
    </submittedName>
</protein>
<accession>A0A0E9XW00</accession>
<name>A0A0E9XW00_ANGAN</name>
<organism evidence="1">
    <name type="scientific">Anguilla anguilla</name>
    <name type="common">European freshwater eel</name>
    <name type="synonym">Muraena anguilla</name>
    <dbReference type="NCBI Taxonomy" id="7936"/>
    <lineage>
        <taxon>Eukaryota</taxon>
        <taxon>Metazoa</taxon>
        <taxon>Chordata</taxon>
        <taxon>Craniata</taxon>
        <taxon>Vertebrata</taxon>
        <taxon>Euteleostomi</taxon>
        <taxon>Actinopterygii</taxon>
        <taxon>Neopterygii</taxon>
        <taxon>Teleostei</taxon>
        <taxon>Anguilliformes</taxon>
        <taxon>Anguillidae</taxon>
        <taxon>Anguilla</taxon>
    </lineage>
</organism>
<dbReference type="EMBL" id="GBXM01001981">
    <property type="protein sequence ID" value="JAI06597.1"/>
    <property type="molecule type" value="Transcribed_RNA"/>
</dbReference>
<reference evidence="1" key="1">
    <citation type="submission" date="2014-11" db="EMBL/GenBank/DDBJ databases">
        <authorList>
            <person name="Amaro Gonzalez C."/>
        </authorList>
    </citation>
    <scope>NUCLEOTIDE SEQUENCE</scope>
</reference>
<dbReference type="AlphaFoldDB" id="A0A0E9XW00"/>
<evidence type="ECO:0000313" key="1">
    <source>
        <dbReference type="EMBL" id="JAI06597.1"/>
    </source>
</evidence>
<proteinExistence type="predicted"/>
<sequence length="17" mass="2052">MFVYLKQINNLITLDLL</sequence>
<reference evidence="1" key="2">
    <citation type="journal article" date="2015" name="Fish Shellfish Immunol.">
        <title>Early steps in the European eel (Anguilla anguilla)-Vibrio vulnificus interaction in the gills: Role of the RtxA13 toxin.</title>
        <authorList>
            <person name="Callol A."/>
            <person name="Pajuelo D."/>
            <person name="Ebbesson L."/>
            <person name="Teles M."/>
            <person name="MacKenzie S."/>
            <person name="Amaro C."/>
        </authorList>
    </citation>
    <scope>NUCLEOTIDE SEQUENCE</scope>
</reference>